<keyword evidence="12" id="KW-0012">Acyltransferase</keyword>
<comment type="function">
    <text evidence="2 10">Catalyzes the decarboxylative condensation of pimeloyl-[acyl-carrier protein] and L-alanine to produce 8-amino-7-oxononanoate (AON), [acyl-carrier protein], and carbon dioxide.</text>
</comment>
<dbReference type="InterPro" id="IPR015424">
    <property type="entry name" value="PyrdxlP-dep_Trfase"/>
</dbReference>
<sequence length="390" mass="43376">MKDKFLSELEQLKRISQKRELAEVEQAEHPWLYKNGKRLLNLASNNYLGLAGHERLKKAACDATDTYGCGSTASRLIVGNHPVYRLAEEALVNWKGTQAGLIFNSGYTANVGIISSLIGRDGIVFSDKLNHASIVDGVLISRAEHQRYRHNDLNHLESLLQKAPLEKNKLIVTDAVFSMDGDFADLKGLVELKERYNAILMVDEAHSSGIYGPQGQGYVHHLGLEDQVDVQMGTFSKALGCFGAYVVGNRWLIDYLINKARSFIYTTALPPGIPASITEAITLVREDSSRRETLRDHSRFFRQELVRLGFHLCGSETQIVPILVGPNEKTVLFSEKLQEIGIAAIPVRPPTVPENQARIRFTLMATHHRQDLADAIAKIAQVGRDLGVIQ</sequence>
<evidence type="ECO:0000256" key="8">
    <source>
        <dbReference type="ARBA" id="ARBA00022898"/>
    </source>
</evidence>
<evidence type="ECO:0000256" key="4">
    <source>
        <dbReference type="ARBA" id="ARBA00010008"/>
    </source>
</evidence>
<evidence type="ECO:0000256" key="3">
    <source>
        <dbReference type="ARBA" id="ARBA00004746"/>
    </source>
</evidence>
<dbReference type="RefSeq" id="WP_380025587.1">
    <property type="nucleotide sequence ID" value="NZ_JBHSHC010000080.1"/>
</dbReference>
<keyword evidence="7" id="KW-0093">Biotin biosynthesis</keyword>
<dbReference type="PANTHER" id="PTHR13693:SF100">
    <property type="entry name" value="8-AMINO-7-OXONONANOATE SYNTHASE"/>
    <property type="match status" value="1"/>
</dbReference>
<comment type="cofactor">
    <cofactor evidence="1 10">
        <name>pyridoxal 5'-phosphate</name>
        <dbReference type="ChEBI" id="CHEBI:597326"/>
    </cofactor>
</comment>
<dbReference type="Proteomes" id="UP001596002">
    <property type="component" value="Unassembled WGS sequence"/>
</dbReference>
<dbReference type="InterPro" id="IPR050087">
    <property type="entry name" value="AON_synthase_class-II"/>
</dbReference>
<evidence type="ECO:0000256" key="10">
    <source>
        <dbReference type="RuleBase" id="RU003693"/>
    </source>
</evidence>
<evidence type="ECO:0000256" key="6">
    <source>
        <dbReference type="ARBA" id="ARBA00022679"/>
    </source>
</evidence>
<dbReference type="Gene3D" id="3.90.1150.10">
    <property type="entry name" value="Aspartate Aminotransferase, domain 1"/>
    <property type="match status" value="1"/>
</dbReference>
<evidence type="ECO:0000256" key="2">
    <source>
        <dbReference type="ARBA" id="ARBA00002513"/>
    </source>
</evidence>
<protein>
    <recommendedName>
        <fullName evidence="10">8-amino-7-ketopelargonate synthase</fullName>
        <ecNumber evidence="10">2.3.1.47</ecNumber>
    </recommendedName>
</protein>
<evidence type="ECO:0000259" key="11">
    <source>
        <dbReference type="Pfam" id="PF00155"/>
    </source>
</evidence>
<accession>A0ABV9Q071</accession>
<comment type="similarity">
    <text evidence="4 10">Belongs to the class-II pyridoxal-phosphate-dependent aminotransferase family. BioF subfamily.</text>
</comment>
<evidence type="ECO:0000313" key="12">
    <source>
        <dbReference type="EMBL" id="MFC4767659.1"/>
    </source>
</evidence>
<keyword evidence="6 10" id="KW-0808">Transferase</keyword>
<dbReference type="InterPro" id="IPR015422">
    <property type="entry name" value="PyrdxlP-dep_Trfase_small"/>
</dbReference>
<comment type="catalytic activity">
    <reaction evidence="9 10">
        <text>6-carboxyhexanoyl-[ACP] + L-alanine + H(+) = (8S)-8-amino-7-oxononanoate + holo-[ACP] + CO2</text>
        <dbReference type="Rhea" id="RHEA:42288"/>
        <dbReference type="Rhea" id="RHEA-COMP:9685"/>
        <dbReference type="Rhea" id="RHEA-COMP:9955"/>
        <dbReference type="ChEBI" id="CHEBI:15378"/>
        <dbReference type="ChEBI" id="CHEBI:16526"/>
        <dbReference type="ChEBI" id="CHEBI:57972"/>
        <dbReference type="ChEBI" id="CHEBI:64479"/>
        <dbReference type="ChEBI" id="CHEBI:78846"/>
        <dbReference type="ChEBI" id="CHEBI:149468"/>
        <dbReference type="EC" id="2.3.1.47"/>
    </reaction>
</comment>
<reference evidence="13" key="1">
    <citation type="journal article" date="2019" name="Int. J. Syst. Evol. Microbiol.">
        <title>The Global Catalogue of Microorganisms (GCM) 10K type strain sequencing project: providing services to taxonomists for standard genome sequencing and annotation.</title>
        <authorList>
            <consortium name="The Broad Institute Genomics Platform"/>
            <consortium name="The Broad Institute Genome Sequencing Center for Infectious Disease"/>
            <person name="Wu L."/>
            <person name="Ma J."/>
        </authorList>
    </citation>
    <scope>NUCLEOTIDE SEQUENCE [LARGE SCALE GENOMIC DNA]</scope>
    <source>
        <strain evidence="13">WYCCWR 12678</strain>
    </source>
</reference>
<dbReference type="Pfam" id="PF00155">
    <property type="entry name" value="Aminotran_1_2"/>
    <property type="match status" value="1"/>
</dbReference>
<comment type="pathway">
    <text evidence="3 10">Cofactor biosynthesis; biotin biosynthesis.</text>
</comment>
<dbReference type="NCBIfam" id="TIGR00858">
    <property type="entry name" value="bioF"/>
    <property type="match status" value="1"/>
</dbReference>
<dbReference type="SUPFAM" id="SSF53383">
    <property type="entry name" value="PLP-dependent transferases"/>
    <property type="match status" value="1"/>
</dbReference>
<keyword evidence="8 10" id="KW-0663">Pyridoxal phosphate</keyword>
<comment type="subunit">
    <text evidence="5 10">Homodimer.</text>
</comment>
<evidence type="ECO:0000256" key="5">
    <source>
        <dbReference type="ARBA" id="ARBA00011738"/>
    </source>
</evidence>
<dbReference type="Gene3D" id="3.40.640.10">
    <property type="entry name" value="Type I PLP-dependent aspartate aminotransferase-like (Major domain)"/>
    <property type="match status" value="1"/>
</dbReference>
<dbReference type="GO" id="GO:0008710">
    <property type="term" value="F:8-amino-7-oxononanoate synthase activity"/>
    <property type="evidence" value="ECO:0007669"/>
    <property type="project" value="UniProtKB-EC"/>
</dbReference>
<comment type="caution">
    <text evidence="12">The sequence shown here is derived from an EMBL/GenBank/DDBJ whole genome shotgun (WGS) entry which is preliminary data.</text>
</comment>
<organism evidence="12 13">
    <name type="scientific">Effusibacillus consociatus</name>
    <dbReference type="NCBI Taxonomy" id="1117041"/>
    <lineage>
        <taxon>Bacteria</taxon>
        <taxon>Bacillati</taxon>
        <taxon>Bacillota</taxon>
        <taxon>Bacilli</taxon>
        <taxon>Bacillales</taxon>
        <taxon>Alicyclobacillaceae</taxon>
        <taxon>Effusibacillus</taxon>
    </lineage>
</organism>
<dbReference type="CDD" id="cd06454">
    <property type="entry name" value="KBL_like"/>
    <property type="match status" value="1"/>
</dbReference>
<dbReference type="PROSITE" id="PS00599">
    <property type="entry name" value="AA_TRANSFER_CLASS_2"/>
    <property type="match status" value="1"/>
</dbReference>
<proteinExistence type="inferred from homology"/>
<keyword evidence="13" id="KW-1185">Reference proteome</keyword>
<evidence type="ECO:0000256" key="1">
    <source>
        <dbReference type="ARBA" id="ARBA00001933"/>
    </source>
</evidence>
<dbReference type="InterPro" id="IPR015421">
    <property type="entry name" value="PyrdxlP-dep_Trfase_major"/>
</dbReference>
<evidence type="ECO:0000256" key="9">
    <source>
        <dbReference type="ARBA" id="ARBA00047715"/>
    </source>
</evidence>
<dbReference type="InterPro" id="IPR004723">
    <property type="entry name" value="AONS_Archaea/Proteobacteria"/>
</dbReference>
<dbReference type="PANTHER" id="PTHR13693">
    <property type="entry name" value="CLASS II AMINOTRANSFERASE/8-AMINO-7-OXONONANOATE SYNTHASE"/>
    <property type="match status" value="1"/>
</dbReference>
<dbReference type="InterPro" id="IPR004839">
    <property type="entry name" value="Aminotransferase_I/II_large"/>
</dbReference>
<dbReference type="EC" id="2.3.1.47" evidence="10"/>
<gene>
    <name evidence="12" type="primary">bioF</name>
    <name evidence="12" type="ORF">ACFO8Q_09825</name>
</gene>
<name>A0ABV9Q071_9BACL</name>
<dbReference type="InterPro" id="IPR001917">
    <property type="entry name" value="Aminotrans_II_pyridoxalP_BS"/>
</dbReference>
<evidence type="ECO:0000256" key="7">
    <source>
        <dbReference type="ARBA" id="ARBA00022756"/>
    </source>
</evidence>
<evidence type="ECO:0000313" key="13">
    <source>
        <dbReference type="Proteomes" id="UP001596002"/>
    </source>
</evidence>
<dbReference type="EMBL" id="JBHSHC010000080">
    <property type="protein sequence ID" value="MFC4767659.1"/>
    <property type="molecule type" value="Genomic_DNA"/>
</dbReference>
<feature type="domain" description="Aminotransferase class I/classII large" evidence="11">
    <location>
        <begin position="39"/>
        <end position="379"/>
    </location>
</feature>